<dbReference type="AlphaFoldDB" id="A0AAD6SAX5"/>
<dbReference type="EMBL" id="JARJCM010000174">
    <property type="protein sequence ID" value="KAJ7024150.1"/>
    <property type="molecule type" value="Genomic_DNA"/>
</dbReference>
<feature type="region of interest" description="Disordered" evidence="1">
    <location>
        <begin position="23"/>
        <end position="44"/>
    </location>
</feature>
<protein>
    <submittedName>
        <fullName evidence="2">Uncharacterized protein</fullName>
    </submittedName>
</protein>
<proteinExistence type="predicted"/>
<accession>A0AAD6SAX5</accession>
<keyword evidence="3" id="KW-1185">Reference proteome</keyword>
<gene>
    <name evidence="2" type="ORF">C8F04DRAFT_1132334</name>
</gene>
<evidence type="ECO:0000256" key="1">
    <source>
        <dbReference type="SAM" id="MobiDB-lite"/>
    </source>
</evidence>
<organism evidence="2 3">
    <name type="scientific">Mycena alexandri</name>
    <dbReference type="NCBI Taxonomy" id="1745969"/>
    <lineage>
        <taxon>Eukaryota</taxon>
        <taxon>Fungi</taxon>
        <taxon>Dikarya</taxon>
        <taxon>Basidiomycota</taxon>
        <taxon>Agaricomycotina</taxon>
        <taxon>Agaricomycetes</taxon>
        <taxon>Agaricomycetidae</taxon>
        <taxon>Agaricales</taxon>
        <taxon>Marasmiineae</taxon>
        <taxon>Mycenaceae</taxon>
        <taxon>Mycena</taxon>
    </lineage>
</organism>
<comment type="caution">
    <text evidence="2">The sequence shown here is derived from an EMBL/GenBank/DDBJ whole genome shotgun (WGS) entry which is preliminary data.</text>
</comment>
<dbReference type="Proteomes" id="UP001218188">
    <property type="component" value="Unassembled WGS sequence"/>
</dbReference>
<evidence type="ECO:0000313" key="2">
    <source>
        <dbReference type="EMBL" id="KAJ7024150.1"/>
    </source>
</evidence>
<sequence length="153" mass="16893">MKFRTTAALNVVGAIVAARADASKGSAKLPPKHPDRSPTGNTHQSQYHRAHCCVRCLPNAINAHLQHPAIEVPTVANPSHVVRHLALTTIFYSRRVVTLFFRDRVMTATVTSAMNLMHVQVPSSSLSVLLWRYMLLANVNLQARIALVHSLPF</sequence>
<reference evidence="2" key="1">
    <citation type="submission" date="2023-03" db="EMBL/GenBank/DDBJ databases">
        <title>Massive genome expansion in bonnet fungi (Mycena s.s.) driven by repeated elements and novel gene families across ecological guilds.</title>
        <authorList>
            <consortium name="Lawrence Berkeley National Laboratory"/>
            <person name="Harder C.B."/>
            <person name="Miyauchi S."/>
            <person name="Viragh M."/>
            <person name="Kuo A."/>
            <person name="Thoen E."/>
            <person name="Andreopoulos B."/>
            <person name="Lu D."/>
            <person name="Skrede I."/>
            <person name="Drula E."/>
            <person name="Henrissat B."/>
            <person name="Morin E."/>
            <person name="Kohler A."/>
            <person name="Barry K."/>
            <person name="LaButti K."/>
            <person name="Morin E."/>
            <person name="Salamov A."/>
            <person name="Lipzen A."/>
            <person name="Mereny Z."/>
            <person name="Hegedus B."/>
            <person name="Baldrian P."/>
            <person name="Stursova M."/>
            <person name="Weitz H."/>
            <person name="Taylor A."/>
            <person name="Grigoriev I.V."/>
            <person name="Nagy L.G."/>
            <person name="Martin F."/>
            <person name="Kauserud H."/>
        </authorList>
    </citation>
    <scope>NUCLEOTIDE SEQUENCE</scope>
    <source>
        <strain evidence="2">CBHHK200</strain>
    </source>
</reference>
<evidence type="ECO:0000313" key="3">
    <source>
        <dbReference type="Proteomes" id="UP001218188"/>
    </source>
</evidence>
<name>A0AAD6SAX5_9AGAR</name>